<dbReference type="EMBL" id="KN839852">
    <property type="protein sequence ID" value="KIJ63134.1"/>
    <property type="molecule type" value="Genomic_DNA"/>
</dbReference>
<gene>
    <name evidence="3" type="ORF">HYDPIDRAFT_168706</name>
</gene>
<dbReference type="HOGENOM" id="CLU_681623_0_0_1"/>
<organism evidence="3 4">
    <name type="scientific">Hydnomerulius pinastri MD-312</name>
    <dbReference type="NCBI Taxonomy" id="994086"/>
    <lineage>
        <taxon>Eukaryota</taxon>
        <taxon>Fungi</taxon>
        <taxon>Dikarya</taxon>
        <taxon>Basidiomycota</taxon>
        <taxon>Agaricomycotina</taxon>
        <taxon>Agaricomycetes</taxon>
        <taxon>Agaricomycetidae</taxon>
        <taxon>Boletales</taxon>
        <taxon>Boletales incertae sedis</taxon>
        <taxon>Leucogyrophana</taxon>
    </lineage>
</organism>
<dbReference type="InterPro" id="IPR045341">
    <property type="entry name" value="DUF6532"/>
</dbReference>
<sequence>MIILRVPPILIVAISSESHVQDWTTPRTTETDVNDSEQMPDFRTLPISTLIQSRPLTVTPVDGGRTRRPRAIASVAQDSPLKATPPGKENQPMVTETDTSRKRSSTSAELSDDDVEAATRPQQRPRTAKRTSTKVKEEDLDSPTELRICKRAYIIHRVLIATEIPMPNAETHESEAIAMRSYYHALKELADELRPELVQRDSTDRGKLITLAKDLIGVMYGIKTPSADSEGGMEAINRKRKLIEALLERDAFVYKNPLERSGGMYCHPIILELICRIWFADKDRSDGIRFADTHFNVDGKGIPFTTIALVVAAVRCALDEWASGVHTSVAFHCNKYLAFYKAQINSLLDWERYTDDSGSKLTARFRVHLYEKARAYAGVSLFATPQAISLGVDDFAANESEMDF</sequence>
<evidence type="ECO:0000256" key="1">
    <source>
        <dbReference type="SAM" id="MobiDB-lite"/>
    </source>
</evidence>
<evidence type="ECO:0000259" key="2">
    <source>
        <dbReference type="Pfam" id="PF20149"/>
    </source>
</evidence>
<dbReference type="AlphaFoldDB" id="A0A0C9VBW6"/>
<reference evidence="3 4" key="1">
    <citation type="submission" date="2014-04" db="EMBL/GenBank/DDBJ databases">
        <title>Evolutionary Origins and Diversification of the Mycorrhizal Mutualists.</title>
        <authorList>
            <consortium name="DOE Joint Genome Institute"/>
            <consortium name="Mycorrhizal Genomics Consortium"/>
            <person name="Kohler A."/>
            <person name="Kuo A."/>
            <person name="Nagy L.G."/>
            <person name="Floudas D."/>
            <person name="Copeland A."/>
            <person name="Barry K.W."/>
            <person name="Cichocki N."/>
            <person name="Veneault-Fourrey C."/>
            <person name="LaButti K."/>
            <person name="Lindquist E.A."/>
            <person name="Lipzen A."/>
            <person name="Lundell T."/>
            <person name="Morin E."/>
            <person name="Murat C."/>
            <person name="Riley R."/>
            <person name="Ohm R."/>
            <person name="Sun H."/>
            <person name="Tunlid A."/>
            <person name="Henrissat B."/>
            <person name="Grigoriev I.V."/>
            <person name="Hibbett D.S."/>
            <person name="Martin F."/>
        </authorList>
    </citation>
    <scope>NUCLEOTIDE SEQUENCE [LARGE SCALE GENOMIC DNA]</scope>
    <source>
        <strain evidence="3 4">MD-312</strain>
    </source>
</reference>
<accession>A0A0C9VBW6</accession>
<protein>
    <recommendedName>
        <fullName evidence="2">DUF6532 domain-containing protein</fullName>
    </recommendedName>
</protein>
<dbReference type="Pfam" id="PF20149">
    <property type="entry name" value="DUF6532"/>
    <property type="match status" value="1"/>
</dbReference>
<name>A0A0C9VBW6_9AGAM</name>
<feature type="domain" description="DUF6532" evidence="2">
    <location>
        <begin position="152"/>
        <end position="350"/>
    </location>
</feature>
<dbReference type="Proteomes" id="UP000053820">
    <property type="component" value="Unassembled WGS sequence"/>
</dbReference>
<evidence type="ECO:0000313" key="4">
    <source>
        <dbReference type="Proteomes" id="UP000053820"/>
    </source>
</evidence>
<keyword evidence="4" id="KW-1185">Reference proteome</keyword>
<feature type="region of interest" description="Disordered" evidence="1">
    <location>
        <begin position="55"/>
        <end position="138"/>
    </location>
</feature>
<evidence type="ECO:0000313" key="3">
    <source>
        <dbReference type="EMBL" id="KIJ63134.1"/>
    </source>
</evidence>
<dbReference type="OrthoDB" id="2670504at2759"/>
<proteinExistence type="predicted"/>